<feature type="compositionally biased region" description="Pro residues" evidence="4">
    <location>
        <begin position="199"/>
        <end position="217"/>
    </location>
</feature>
<dbReference type="SUPFAM" id="SSF51045">
    <property type="entry name" value="WW domain"/>
    <property type="match status" value="2"/>
</dbReference>
<dbReference type="FunFam" id="2.30.42.10:FF:000144">
    <property type="entry name" value="Membrane associated guanylate kinase, WW and PDZ domain containing 2"/>
    <property type="match status" value="1"/>
</dbReference>
<accession>A0A553NZJ6</accession>
<dbReference type="PROSITE" id="PS50106">
    <property type="entry name" value="PDZ"/>
    <property type="match status" value="5"/>
</dbReference>
<dbReference type="CDD" id="cd06733">
    <property type="entry name" value="PDZ3_MAGI-1_3-like"/>
    <property type="match status" value="1"/>
</dbReference>
<evidence type="ECO:0000259" key="6">
    <source>
        <dbReference type="PROSITE" id="PS50052"/>
    </source>
</evidence>
<feature type="compositionally biased region" description="Basic and acidic residues" evidence="4">
    <location>
        <begin position="218"/>
        <end position="227"/>
    </location>
</feature>
<evidence type="ECO:0008006" key="10">
    <source>
        <dbReference type="Google" id="ProtNLM"/>
    </source>
</evidence>
<protein>
    <recommendedName>
        <fullName evidence="10">Membrane-associated guanylate kinase, WW and PDZ domain-containing protein 2</fullName>
    </recommendedName>
</protein>
<dbReference type="CDD" id="cd06734">
    <property type="entry name" value="PDZ4_MAGI-1_3-like"/>
    <property type="match status" value="1"/>
</dbReference>
<dbReference type="CDD" id="cd00201">
    <property type="entry name" value="WW"/>
    <property type="match status" value="2"/>
</dbReference>
<feature type="region of interest" description="Disordered" evidence="4">
    <location>
        <begin position="352"/>
        <end position="520"/>
    </location>
</feature>
<dbReference type="PROSITE" id="PS50020">
    <property type="entry name" value="WW_DOMAIN_2"/>
    <property type="match status" value="2"/>
</dbReference>
<dbReference type="PROSITE" id="PS00856">
    <property type="entry name" value="GUANYLATE_KINASE_1"/>
    <property type="match status" value="1"/>
</dbReference>
<keyword evidence="2" id="KW-0677">Repeat</keyword>
<sequence length="2026" mass="220229">MTCHLPFDFFSLSPGAITTDLRQYLNARFPKGGVDHELQNTIRDNLYLRTVPVTTRTPRPEERHGTDYTFLSKDEFMALEKSGELLESGVYDADLRARSQRAKTKLAQFVSCHVDTACPNANSDLSNPALDLDESSQECEAKLADSVESDLTVGDTSTAVVSRPAMTSSFTLPRWIGGSKKKRPKSMHDLASIQERALPPLPPKPPKFTEFPLPPEPINHDNDDRGESPAFQDLPLRPMTNSSQLDIRHEDILEARLRLRKTQSFGHGLQTQPTPSDSDSNGFRGRLSPPETISQDEVFLESPDATLWGCKDQAAALPPHRATRFQPSRSLSTQSSQSVSCSWVFGTGNHYGTPKPPSESTSSLIHQLSGGGSQSTAEHTHQHQSGGAHQTHATPPAGSQAAVNFPGAHPSSEGKRRRNRSNVEAMTAKHFEAEDDQDEDPSSMMTSGSEHQNRLGIGKDDNDRQVNGPDTPSGSSGGSSSKSGSGPHGADSGHPDSPEVLPPDDPPPTEESLGPLPPNWEKAYTDKGEAYFIDHNTGTSHWLDPRLSRVQKKRPEECDENELPFGWERIDDPHYGTYFIDHVNRRTQYENPVLVAKSMNQSGDGLVAPSYGSGTIRQGPAPPPAPPLAPPNGPAGTFPRVKKSHCELVTTLLRPSTTSTTSSCSSSTTSSSSSASSYSSSSTSTDLSNQASVRPPTWTNQEASLAGQQPLPSLQSSCVKKLGPDQKPKSGLNWCLSCVSQKFNRQRRANQNRLSKLKALANLALTSNSNKAIGVASSQETGQETSKDLHLPQPSSNLKAFTLTTTRRVYRHQRRLRRRHSSTLSIASVGTDSSLESPVLSRKLSYPLLSHDSSKNRPCYRHRSYDDLLKITDPSLSLSTERAVDDDPRIQTPFFTRDPNQLRGERIRCQLVKSARGLGFTIVGGDDNVDEFLQIKSVVPNGPAWADGGLKTGDVLVFVNDTCVLGFTHHDMVTMFQSIATGDIVNLEVCRGYPLPFDPDDPNTEIVTTVAVTSPEQNEWASELERQRQHYQGQQPAPDAQSMPDLSHHNQYPSGTNHHLRPGSADLLGQNDYGENSSDFSSEVKNTLSAPQADGMTIPITKGGMGFGFTIADSAYGQKVKKILDWPRCKNLQEGDVLVEINLVNVRNKSHSEVVQVLKDCPRGQEANISIQRGLLSPNTNGAPGGLGTSSSNQSSPVKNKYKRDKFTADFSGLKPKSGMLFRSKTPTAEIYATQEKEKVPLRPKTPIVDTRNFNRSKTPTSMFSIPFQRNDVTRASLGVAGSTSQYDPYGGITNQMGGLNLHDYNRSQSPGRELDGNYYNQGGNYPQPGLDYPGGYQPDPLYNTTAAMYPEYNNINYSQQQMPSPGKMYGDTYQNYNGNSANPHYDPTYGYTRGAPQGDIQAYRAGSLPRNGGGSGSVTGRKESTSFEHSEPLPGGLTRWPRPERRPVPSECIELTVTLHRQDSGFGFRIVGGTEEGSQVSIGHIVPGGAADVDGRLYSGDEIIAVDGSAVLNTSHHQVVELMGEAAHQGRVTLTVRRRLFQHDSYGRIPENYPYDVTVTRRENEGFGFVIISSVSRAGSTIGRIIPGSPAERCGRLHVGDRILAVNHVDINCLHHGEIVNLIKDSGYSVVMTVGPPIDDTSSNASTSHRSSTSSMVTAQAMPTVLPPSDSAGSSIHSNNVDPRSVSVGAPLPPSQQHSATYHPHHPPPPSYLTNSNNTSSNTHPHHHISNSQVPSHSSYHHSSSTTNTGFHPSPHSNSNGSYSGMGGPVPPPHTLENYQQEDQELNMLELDDQYYAVELQRGARGFGFSIRGGREFHSMPLFVLRIAVDGPAAADGRLRVGDQIIEINGINTKNMTHGEAIELIKSGGAMVRLLVRRGKMPPSALMEQVGLSPLSPTPTVSMSAMGRPMSAMSQPSHTMMANPNAYHANLISSHSNYSNNNNFGNGYLPQHPTPPTGNGMVPTPFTAATAMIPNGHLNGPMGHSSPRMAFPPPGTAGVVPTSSASSNDQYNWYNQQNNLYHNHH</sequence>
<evidence type="ECO:0000256" key="1">
    <source>
        <dbReference type="ARBA" id="ARBA00004170"/>
    </source>
</evidence>
<feature type="compositionally biased region" description="Basic and acidic residues" evidence="4">
    <location>
        <begin position="451"/>
        <end position="464"/>
    </location>
</feature>
<feature type="compositionally biased region" description="Polar residues" evidence="4">
    <location>
        <begin position="383"/>
        <end position="393"/>
    </location>
</feature>
<feature type="compositionally biased region" description="Basic and acidic residues" evidence="4">
    <location>
        <begin position="1421"/>
        <end position="1432"/>
    </location>
</feature>
<evidence type="ECO:0000313" key="8">
    <source>
        <dbReference type="EMBL" id="TRY70855.1"/>
    </source>
</evidence>
<feature type="domain" description="Guanylate kinase-like" evidence="6">
    <location>
        <begin position="6"/>
        <end position="95"/>
    </location>
</feature>
<feature type="domain" description="PDZ" evidence="7">
    <location>
        <begin position="1457"/>
        <end position="1539"/>
    </location>
</feature>
<dbReference type="FunFam" id="2.20.70.10:FF:000001">
    <property type="entry name" value="Membrane-associated guanylate kinase, WW and PDZ domain-containing protein 1"/>
    <property type="match status" value="1"/>
</dbReference>
<organism evidence="8 9">
    <name type="scientific">Tigriopus californicus</name>
    <name type="common">Marine copepod</name>
    <dbReference type="NCBI Taxonomy" id="6832"/>
    <lineage>
        <taxon>Eukaryota</taxon>
        <taxon>Metazoa</taxon>
        <taxon>Ecdysozoa</taxon>
        <taxon>Arthropoda</taxon>
        <taxon>Crustacea</taxon>
        <taxon>Multicrustacea</taxon>
        <taxon>Hexanauplia</taxon>
        <taxon>Copepoda</taxon>
        <taxon>Harpacticoida</taxon>
        <taxon>Harpacticidae</taxon>
        <taxon>Tigriopus</taxon>
    </lineage>
</organism>
<keyword evidence="9" id="KW-1185">Reference proteome</keyword>
<evidence type="ECO:0000256" key="2">
    <source>
        <dbReference type="ARBA" id="ARBA00022737"/>
    </source>
</evidence>
<feature type="region of interest" description="Disordered" evidence="4">
    <location>
        <begin position="1404"/>
        <end position="1446"/>
    </location>
</feature>
<feature type="compositionally biased region" description="Polar residues" evidence="4">
    <location>
        <begin position="686"/>
        <end position="705"/>
    </location>
</feature>
<feature type="domain" description="PDZ" evidence="7">
    <location>
        <begin position="1557"/>
        <end position="1635"/>
    </location>
</feature>
<feature type="region of interest" description="Disordered" evidence="4">
    <location>
        <begin position="264"/>
        <end position="294"/>
    </location>
</feature>
<comment type="subcellular location">
    <subcellularLocation>
        <location evidence="1">Membrane</location>
        <topology evidence="1">Peripheral membrane protein</topology>
    </subcellularLocation>
</comment>
<dbReference type="Gene3D" id="2.20.70.10">
    <property type="match status" value="2"/>
</dbReference>
<dbReference type="PROSITE" id="PS50052">
    <property type="entry name" value="GUANYLATE_KINASE_2"/>
    <property type="match status" value="1"/>
</dbReference>
<feature type="region of interest" description="Disordered" evidence="4">
    <location>
        <begin position="1015"/>
        <end position="1088"/>
    </location>
</feature>
<feature type="compositionally biased region" description="Polar residues" evidence="4">
    <location>
        <begin position="1172"/>
        <end position="1182"/>
    </location>
</feature>
<feature type="compositionally biased region" description="Polar residues" evidence="4">
    <location>
        <begin position="264"/>
        <end position="281"/>
    </location>
</feature>
<dbReference type="InterPro" id="IPR001202">
    <property type="entry name" value="WW_dom"/>
</dbReference>
<dbReference type="GO" id="GO:0007165">
    <property type="term" value="P:signal transduction"/>
    <property type="evidence" value="ECO:0007669"/>
    <property type="project" value="TreeGrafter"/>
</dbReference>
<feature type="region of interest" description="Disordered" evidence="4">
    <location>
        <begin position="605"/>
        <end position="640"/>
    </location>
</feature>
<comment type="caution">
    <text evidence="8">The sequence shown here is derived from an EMBL/GenBank/DDBJ whole genome shotgun (WGS) entry which is preliminary data.</text>
</comment>
<dbReference type="InterPro" id="IPR036020">
    <property type="entry name" value="WW_dom_sf"/>
</dbReference>
<dbReference type="InterPro" id="IPR027417">
    <property type="entry name" value="P-loop_NTPase"/>
</dbReference>
<dbReference type="CDD" id="cd06732">
    <property type="entry name" value="PDZ2_MAGI-1_3-like"/>
    <property type="match status" value="1"/>
</dbReference>
<dbReference type="SUPFAM" id="SSF52540">
    <property type="entry name" value="P-loop containing nucleoside triphosphate hydrolases"/>
    <property type="match status" value="1"/>
</dbReference>
<dbReference type="Gene3D" id="3.30.63.10">
    <property type="entry name" value="Guanylate Kinase phosphate binding domain"/>
    <property type="match status" value="1"/>
</dbReference>
<dbReference type="FunFam" id="2.30.42.10:FF:000005">
    <property type="entry name" value="Membrane associated guanylate kinase, WW and PDZ domain containing 1"/>
    <property type="match status" value="1"/>
</dbReference>
<feature type="compositionally biased region" description="Low complexity" evidence="4">
    <location>
        <begin position="1642"/>
        <end position="1659"/>
    </location>
</feature>
<feature type="compositionally biased region" description="Low complexity" evidence="4">
    <location>
        <begin position="656"/>
        <end position="685"/>
    </location>
</feature>
<dbReference type="GO" id="GO:0005737">
    <property type="term" value="C:cytoplasm"/>
    <property type="evidence" value="ECO:0007669"/>
    <property type="project" value="TreeGrafter"/>
</dbReference>
<evidence type="ECO:0000259" key="7">
    <source>
        <dbReference type="PROSITE" id="PS50106"/>
    </source>
</evidence>
<feature type="compositionally biased region" description="Polar residues" evidence="4">
    <location>
        <begin position="1189"/>
        <end position="1198"/>
    </location>
</feature>
<evidence type="ECO:0000256" key="4">
    <source>
        <dbReference type="SAM" id="MobiDB-lite"/>
    </source>
</evidence>
<dbReference type="PANTHER" id="PTHR10316">
    <property type="entry name" value="MEMBRANE ASSOCIATED GUANYLATE KINASE-RELATED"/>
    <property type="match status" value="1"/>
</dbReference>
<proteinExistence type="predicted"/>
<feature type="compositionally biased region" description="Pro residues" evidence="4">
    <location>
        <begin position="620"/>
        <end position="633"/>
    </location>
</feature>
<dbReference type="InterPro" id="IPR020590">
    <property type="entry name" value="Guanylate_kinase_CS"/>
</dbReference>
<feature type="compositionally biased region" description="Low complexity" evidence="4">
    <location>
        <begin position="1731"/>
        <end position="1746"/>
    </location>
</feature>
<feature type="region of interest" description="Disordered" evidence="4">
    <location>
        <begin position="195"/>
        <end position="247"/>
    </location>
</feature>
<dbReference type="SMART" id="SM00228">
    <property type="entry name" value="PDZ"/>
    <property type="match status" value="5"/>
</dbReference>
<name>A0A553NZJ6_TIGCA</name>
<dbReference type="SUPFAM" id="SSF50156">
    <property type="entry name" value="PDZ domain-like"/>
    <property type="match status" value="5"/>
</dbReference>
<dbReference type="CDD" id="cd06731">
    <property type="entry name" value="PDZ1_MAGI-1_3-like"/>
    <property type="match status" value="1"/>
</dbReference>
<dbReference type="PROSITE" id="PS01159">
    <property type="entry name" value="WW_DOMAIN_1"/>
    <property type="match status" value="1"/>
</dbReference>
<dbReference type="Pfam" id="PF00397">
    <property type="entry name" value="WW"/>
    <property type="match status" value="1"/>
</dbReference>
<reference evidence="8 9" key="1">
    <citation type="journal article" date="2018" name="Nat. Ecol. Evol.">
        <title>Genomic signatures of mitonuclear coevolution across populations of Tigriopus californicus.</title>
        <authorList>
            <person name="Barreto F.S."/>
            <person name="Watson E.T."/>
            <person name="Lima T.G."/>
            <person name="Willett C.S."/>
            <person name="Edmands S."/>
            <person name="Li W."/>
            <person name="Burton R.S."/>
        </authorList>
    </citation>
    <scope>NUCLEOTIDE SEQUENCE [LARGE SCALE GENOMIC DNA]</scope>
    <source>
        <strain evidence="8 9">San Diego</strain>
    </source>
</reference>
<dbReference type="Pfam" id="PF00595">
    <property type="entry name" value="PDZ"/>
    <property type="match status" value="4"/>
</dbReference>
<feature type="region of interest" description="Disordered" evidence="4">
    <location>
        <begin position="656"/>
        <end position="705"/>
    </location>
</feature>
<feature type="domain" description="PDZ" evidence="7">
    <location>
        <begin position="908"/>
        <end position="978"/>
    </location>
</feature>
<dbReference type="CDD" id="cd06735">
    <property type="entry name" value="PDZ5_MAGI-1_3-like"/>
    <property type="match status" value="1"/>
</dbReference>
<dbReference type="STRING" id="6832.A0A553NZJ6"/>
<dbReference type="Proteomes" id="UP000318571">
    <property type="component" value="Chromosome 9"/>
</dbReference>
<dbReference type="InterPro" id="IPR036034">
    <property type="entry name" value="PDZ_sf"/>
</dbReference>
<dbReference type="PANTHER" id="PTHR10316:SF40">
    <property type="entry name" value="LD27118P"/>
    <property type="match status" value="1"/>
</dbReference>
<evidence type="ECO:0000256" key="3">
    <source>
        <dbReference type="ARBA" id="ARBA00023136"/>
    </source>
</evidence>
<keyword evidence="3" id="KW-0472">Membrane</keyword>
<feature type="compositionally biased region" description="Low complexity" evidence="4">
    <location>
        <begin position="1713"/>
        <end position="1724"/>
    </location>
</feature>
<evidence type="ECO:0000259" key="5">
    <source>
        <dbReference type="PROSITE" id="PS50020"/>
    </source>
</evidence>
<feature type="compositionally biased region" description="Polar residues" evidence="4">
    <location>
        <begin position="1073"/>
        <end position="1088"/>
    </location>
</feature>
<feature type="domain" description="WW" evidence="5">
    <location>
        <begin position="561"/>
        <end position="594"/>
    </location>
</feature>
<feature type="region of interest" description="Disordered" evidence="4">
    <location>
        <begin position="1172"/>
        <end position="1200"/>
    </location>
</feature>
<gene>
    <name evidence="8" type="ORF">TCAL_11882</name>
</gene>
<dbReference type="InterPro" id="IPR008144">
    <property type="entry name" value="Guanylate_kin-like_dom"/>
</dbReference>
<dbReference type="SMART" id="SM00456">
    <property type="entry name" value="WW"/>
    <property type="match status" value="2"/>
</dbReference>
<dbReference type="EMBL" id="VCGU01000009">
    <property type="protein sequence ID" value="TRY70855.1"/>
    <property type="molecule type" value="Genomic_DNA"/>
</dbReference>
<dbReference type="GO" id="GO:0016020">
    <property type="term" value="C:membrane"/>
    <property type="evidence" value="ECO:0007669"/>
    <property type="project" value="UniProtKB-SubCell"/>
</dbReference>
<dbReference type="SMART" id="SM00072">
    <property type="entry name" value="GuKc"/>
    <property type="match status" value="1"/>
</dbReference>
<feature type="region of interest" description="Disordered" evidence="4">
    <location>
        <begin position="1639"/>
        <end position="1778"/>
    </location>
</feature>
<feature type="region of interest" description="Disordered" evidence="4">
    <location>
        <begin position="1982"/>
        <end position="2012"/>
    </location>
</feature>
<dbReference type="FunFam" id="2.30.42.10:FF:000232">
    <property type="entry name" value="Uncharacterized protein, isoform A"/>
    <property type="match status" value="1"/>
</dbReference>
<feature type="domain" description="PDZ" evidence="7">
    <location>
        <begin position="1097"/>
        <end position="1160"/>
    </location>
</feature>
<evidence type="ECO:0000313" key="9">
    <source>
        <dbReference type="Proteomes" id="UP000318571"/>
    </source>
</evidence>
<dbReference type="Gene3D" id="2.30.42.10">
    <property type="match status" value="5"/>
</dbReference>
<dbReference type="InterPro" id="IPR001478">
    <property type="entry name" value="PDZ"/>
</dbReference>
<feature type="domain" description="WW" evidence="5">
    <location>
        <begin position="514"/>
        <end position="547"/>
    </location>
</feature>
<feature type="compositionally biased region" description="Polar residues" evidence="4">
    <location>
        <begin position="1672"/>
        <end position="1683"/>
    </location>
</feature>
<dbReference type="Pfam" id="PF00625">
    <property type="entry name" value="Guanylate_kin"/>
    <property type="match status" value="1"/>
</dbReference>
<dbReference type="InterPro" id="IPR008145">
    <property type="entry name" value="GK/Ca_channel_bsu"/>
</dbReference>
<feature type="domain" description="PDZ" evidence="7">
    <location>
        <begin position="1798"/>
        <end position="1881"/>
    </location>
</feature>